<dbReference type="VEuPathDB" id="AmoebaDB:NF0004850"/>
<dbReference type="GeneID" id="68107561"/>
<evidence type="ECO:0000313" key="3">
    <source>
        <dbReference type="Proteomes" id="UP000444721"/>
    </source>
</evidence>
<comment type="caution">
    <text evidence="2">The sequence shown here is derived from an EMBL/GenBank/DDBJ whole genome shotgun (WGS) entry which is preliminary data.</text>
</comment>
<organism evidence="2 3">
    <name type="scientific">Naegleria fowleri</name>
    <name type="common">Brain eating amoeba</name>
    <dbReference type="NCBI Taxonomy" id="5763"/>
    <lineage>
        <taxon>Eukaryota</taxon>
        <taxon>Discoba</taxon>
        <taxon>Heterolobosea</taxon>
        <taxon>Tetramitia</taxon>
        <taxon>Eutetramitia</taxon>
        <taxon>Vahlkampfiidae</taxon>
        <taxon>Naegleria</taxon>
    </lineage>
</organism>
<dbReference type="Proteomes" id="UP000444721">
    <property type="component" value="Unassembled WGS sequence"/>
</dbReference>
<dbReference type="EMBL" id="VFQX01000002">
    <property type="protein sequence ID" value="KAF0984444.1"/>
    <property type="molecule type" value="Genomic_DNA"/>
</dbReference>
<protein>
    <submittedName>
        <fullName evidence="2">Uncharacterized protein</fullName>
    </submittedName>
</protein>
<sequence>MTPYFSPPSTRVGALLIVLVLSLFVIIILSSENDHMVQATTSECRYPKGNVNQKRKGAVLALAVDTLHQEIESQLLSHVFELQEQALTQEGRILNDEDLEFTEFLEQELIDSSGQVTKSLFRRRLGRRLRRLGRRLKRVVRRVTHGVGRVGRRFKRGFRSFGRRFRRLRRRFGRGLRRLGRRLGRRIGRGLRRLGRRLGRGLRRFGRVVRQLNSALVKTVKAVVKVLKTVLKEVTSLITPKAKEIVASSVPKFTGATGPTNKVMENRTPFKGLGGECVSCRVDCMKVYPAAGGSLFSKCSKRFHYYGCQLVAPCMHPSTATDSEIEGMIGICVVRNGCELNQSVWGEITWVNAKHILQTVIGRVRASGVSTE</sequence>
<dbReference type="OrthoDB" id="10494958at2759"/>
<accession>A0A6A5CD12</accession>
<reference evidence="2 3" key="1">
    <citation type="journal article" date="2019" name="Sci. Rep.">
        <title>Nanopore sequencing improves the draft genome of the human pathogenic amoeba Naegleria fowleri.</title>
        <authorList>
            <person name="Liechti N."/>
            <person name="Schurch N."/>
            <person name="Bruggmann R."/>
            <person name="Wittwer M."/>
        </authorList>
    </citation>
    <scope>NUCLEOTIDE SEQUENCE [LARGE SCALE GENOMIC DNA]</scope>
    <source>
        <strain evidence="2 3">ATCC 30894</strain>
    </source>
</reference>
<dbReference type="AlphaFoldDB" id="A0A6A5CD12"/>
<keyword evidence="3" id="KW-1185">Reference proteome</keyword>
<gene>
    <name evidence="2" type="ORF">FDP41_000343</name>
</gene>
<dbReference type="VEuPathDB" id="AmoebaDB:NfTy_000490"/>
<keyword evidence="1" id="KW-0472">Membrane</keyword>
<dbReference type="VEuPathDB" id="AmoebaDB:FDP41_000343"/>
<keyword evidence="1" id="KW-0812">Transmembrane</keyword>
<keyword evidence="1" id="KW-1133">Transmembrane helix</keyword>
<name>A0A6A5CD12_NAEFO</name>
<evidence type="ECO:0000256" key="1">
    <source>
        <dbReference type="SAM" id="Phobius"/>
    </source>
</evidence>
<feature type="transmembrane region" description="Helical" evidence="1">
    <location>
        <begin position="12"/>
        <end position="30"/>
    </location>
</feature>
<evidence type="ECO:0000313" key="2">
    <source>
        <dbReference type="EMBL" id="KAF0984444.1"/>
    </source>
</evidence>
<proteinExistence type="predicted"/>
<dbReference type="RefSeq" id="XP_044569157.1">
    <property type="nucleotide sequence ID" value="XM_044706733.1"/>
</dbReference>